<dbReference type="PRINTS" id="PR00120">
    <property type="entry name" value="HATPASE"/>
</dbReference>
<dbReference type="InterPro" id="IPR023298">
    <property type="entry name" value="ATPase_P-typ_TM_dom_sf"/>
</dbReference>
<dbReference type="SUPFAM" id="SSF81660">
    <property type="entry name" value="Metal cation-transporting ATPase, ATP-binding domain N"/>
    <property type="match status" value="1"/>
</dbReference>
<evidence type="ECO:0000256" key="1">
    <source>
        <dbReference type="ARBA" id="ARBA00004651"/>
    </source>
</evidence>
<dbReference type="SFLD" id="SFLDS00003">
    <property type="entry name" value="Haloacid_Dehalogenase"/>
    <property type="match status" value="1"/>
</dbReference>
<feature type="transmembrane region" description="Helical" evidence="10">
    <location>
        <begin position="351"/>
        <end position="377"/>
    </location>
</feature>
<evidence type="ECO:0000256" key="6">
    <source>
        <dbReference type="ARBA" id="ARBA00022967"/>
    </source>
</evidence>
<dbReference type="InterPro" id="IPR036412">
    <property type="entry name" value="HAD-like_sf"/>
</dbReference>
<evidence type="ECO:0000259" key="11">
    <source>
        <dbReference type="SMART" id="SM00831"/>
    </source>
</evidence>
<dbReference type="InterPro" id="IPR023299">
    <property type="entry name" value="ATPase_P-typ_cyto_dom_N"/>
</dbReference>
<dbReference type="Pfam" id="PF00689">
    <property type="entry name" value="Cation_ATPase_C"/>
    <property type="match status" value="1"/>
</dbReference>
<gene>
    <name evidence="12" type="ORF">HK105_203184</name>
</gene>
<evidence type="ECO:0000256" key="7">
    <source>
        <dbReference type="ARBA" id="ARBA00022989"/>
    </source>
</evidence>
<dbReference type="Gene3D" id="2.70.150.10">
    <property type="entry name" value="Calcium-transporting ATPase, cytoplasmic transduction domain A"/>
    <property type="match status" value="1"/>
</dbReference>
<protein>
    <recommendedName>
        <fullName evidence="11">Cation-transporting P-type ATPase N-terminal domain-containing protein</fullName>
    </recommendedName>
</protein>
<feature type="transmembrane region" description="Helical" evidence="10">
    <location>
        <begin position="993"/>
        <end position="1011"/>
    </location>
</feature>
<feature type="domain" description="Cation-transporting P-type ATPase N-terminal" evidence="11">
    <location>
        <begin position="67"/>
        <end position="140"/>
    </location>
</feature>
<dbReference type="PROSITE" id="PS00154">
    <property type="entry name" value="ATPASE_E1_E2"/>
    <property type="match status" value="1"/>
</dbReference>
<feature type="transmembrane region" description="Helical" evidence="10">
    <location>
        <begin position="1017"/>
        <end position="1040"/>
    </location>
</feature>
<dbReference type="Gene3D" id="1.20.1110.10">
    <property type="entry name" value="Calcium-transporting ATPase, transmembrane domain"/>
    <property type="match status" value="1"/>
</dbReference>
<dbReference type="InterPro" id="IPR006068">
    <property type="entry name" value="ATPase_P-typ_cation-transptr_C"/>
</dbReference>
<dbReference type="SFLD" id="SFLDF00027">
    <property type="entry name" value="p-type_atpase"/>
    <property type="match status" value="1"/>
</dbReference>
<dbReference type="InterPro" id="IPR023214">
    <property type="entry name" value="HAD_sf"/>
</dbReference>
<feature type="transmembrane region" description="Helical" evidence="10">
    <location>
        <begin position="814"/>
        <end position="836"/>
    </location>
</feature>
<dbReference type="Pfam" id="PF08282">
    <property type="entry name" value="Hydrolase_3"/>
    <property type="match status" value="1"/>
</dbReference>
<keyword evidence="2" id="KW-1003">Cell membrane</keyword>
<dbReference type="SUPFAM" id="SSF81653">
    <property type="entry name" value="Calcium ATPase, transduction domain A"/>
    <property type="match status" value="1"/>
</dbReference>
<dbReference type="InterPro" id="IPR008250">
    <property type="entry name" value="ATPase_P-typ_transduc_dom_A_sf"/>
</dbReference>
<comment type="caution">
    <text evidence="12">The sequence shown here is derived from an EMBL/GenBank/DDBJ whole genome shotgun (WGS) entry which is preliminary data.</text>
</comment>
<keyword evidence="7 10" id="KW-1133">Transmembrane helix</keyword>
<evidence type="ECO:0000256" key="5">
    <source>
        <dbReference type="ARBA" id="ARBA00022840"/>
    </source>
</evidence>
<evidence type="ECO:0000256" key="10">
    <source>
        <dbReference type="SAM" id="Phobius"/>
    </source>
</evidence>
<dbReference type="PRINTS" id="PR00119">
    <property type="entry name" value="CATATPASE"/>
</dbReference>
<dbReference type="InterPro" id="IPR044492">
    <property type="entry name" value="P_typ_ATPase_HD_dom"/>
</dbReference>
<evidence type="ECO:0000256" key="2">
    <source>
        <dbReference type="ARBA" id="ARBA00022475"/>
    </source>
</evidence>
<keyword evidence="3 10" id="KW-0812">Transmembrane</keyword>
<dbReference type="InterPro" id="IPR050510">
    <property type="entry name" value="Cation_transp_ATPase_P-type"/>
</dbReference>
<dbReference type="PANTHER" id="PTHR43294:SF21">
    <property type="entry name" value="CATION TRANSPORTING ATPASE"/>
    <property type="match status" value="1"/>
</dbReference>
<dbReference type="Pfam" id="PF00122">
    <property type="entry name" value="E1-E2_ATPase"/>
    <property type="match status" value="1"/>
</dbReference>
<dbReference type="SMART" id="SM00831">
    <property type="entry name" value="Cation_ATPase_N"/>
    <property type="match status" value="1"/>
</dbReference>
<organism evidence="12 13">
    <name type="scientific">Polyrhizophydium stewartii</name>
    <dbReference type="NCBI Taxonomy" id="2732419"/>
    <lineage>
        <taxon>Eukaryota</taxon>
        <taxon>Fungi</taxon>
        <taxon>Fungi incertae sedis</taxon>
        <taxon>Chytridiomycota</taxon>
        <taxon>Chytridiomycota incertae sedis</taxon>
        <taxon>Chytridiomycetes</taxon>
        <taxon>Rhizophydiales</taxon>
        <taxon>Rhizophydiales incertae sedis</taxon>
        <taxon>Polyrhizophydium</taxon>
    </lineage>
</organism>
<feature type="transmembrane region" description="Helical" evidence="10">
    <location>
        <begin position="119"/>
        <end position="137"/>
    </location>
</feature>
<dbReference type="Pfam" id="PF13246">
    <property type="entry name" value="Cation_ATPase"/>
    <property type="match status" value="1"/>
</dbReference>
<comment type="subcellular location">
    <subcellularLocation>
        <location evidence="1">Cell membrane</location>
        <topology evidence="1">Multi-pass membrane protein</topology>
    </subcellularLocation>
</comment>
<keyword evidence="6" id="KW-1278">Translocase</keyword>
<reference evidence="12 13" key="1">
    <citation type="submission" date="2023-09" db="EMBL/GenBank/DDBJ databases">
        <title>Pangenome analysis of Batrachochytrium dendrobatidis and related Chytrids.</title>
        <authorList>
            <person name="Yacoub M.N."/>
            <person name="Stajich J.E."/>
            <person name="James T.Y."/>
        </authorList>
    </citation>
    <scope>NUCLEOTIDE SEQUENCE [LARGE SCALE GENOMIC DNA]</scope>
    <source>
        <strain evidence="12 13">JEL0888</strain>
    </source>
</reference>
<dbReference type="NCBIfam" id="TIGR01494">
    <property type="entry name" value="ATPase_P-type"/>
    <property type="match status" value="2"/>
</dbReference>
<dbReference type="Gene3D" id="3.40.1110.10">
    <property type="entry name" value="Calcium-transporting ATPase, cytoplasmic domain N"/>
    <property type="match status" value="1"/>
</dbReference>
<feature type="transmembrane region" description="Helical" evidence="10">
    <location>
        <begin position="946"/>
        <end position="972"/>
    </location>
</feature>
<dbReference type="PANTHER" id="PTHR43294">
    <property type="entry name" value="SODIUM/POTASSIUM-TRANSPORTING ATPASE SUBUNIT ALPHA"/>
    <property type="match status" value="1"/>
</dbReference>
<dbReference type="Gene3D" id="3.40.50.1000">
    <property type="entry name" value="HAD superfamily/HAD-like"/>
    <property type="match status" value="1"/>
</dbReference>
<evidence type="ECO:0000313" key="13">
    <source>
        <dbReference type="Proteomes" id="UP001527925"/>
    </source>
</evidence>
<feature type="transmembrane region" description="Helical" evidence="10">
    <location>
        <begin position="885"/>
        <end position="910"/>
    </location>
</feature>
<keyword evidence="4" id="KW-0547">Nucleotide-binding</keyword>
<dbReference type="EMBL" id="JADGIZ020000012">
    <property type="protein sequence ID" value="KAL2917120.1"/>
    <property type="molecule type" value="Genomic_DNA"/>
</dbReference>
<dbReference type="InterPro" id="IPR001757">
    <property type="entry name" value="P_typ_ATPase"/>
</dbReference>
<dbReference type="SUPFAM" id="SSF81665">
    <property type="entry name" value="Calcium ATPase, transmembrane domain M"/>
    <property type="match status" value="1"/>
</dbReference>
<proteinExistence type="predicted"/>
<keyword evidence="8 10" id="KW-0472">Membrane</keyword>
<dbReference type="SUPFAM" id="SSF56784">
    <property type="entry name" value="HAD-like"/>
    <property type="match status" value="1"/>
</dbReference>
<dbReference type="Pfam" id="PF00690">
    <property type="entry name" value="Cation_ATPase_N"/>
    <property type="match status" value="1"/>
</dbReference>
<dbReference type="InterPro" id="IPR018303">
    <property type="entry name" value="ATPase_P-typ_P_site"/>
</dbReference>
<feature type="transmembrane region" description="Helical" evidence="10">
    <location>
        <begin position="311"/>
        <end position="336"/>
    </location>
</feature>
<evidence type="ECO:0000256" key="4">
    <source>
        <dbReference type="ARBA" id="ARBA00022741"/>
    </source>
</evidence>
<dbReference type="Proteomes" id="UP001527925">
    <property type="component" value="Unassembled WGS sequence"/>
</dbReference>
<evidence type="ECO:0000256" key="8">
    <source>
        <dbReference type="ARBA" id="ARBA00023136"/>
    </source>
</evidence>
<feature type="region of interest" description="Disordered" evidence="9">
    <location>
        <begin position="1"/>
        <end position="29"/>
    </location>
</feature>
<dbReference type="InterPro" id="IPR004014">
    <property type="entry name" value="ATPase_P-typ_cation-transptr_N"/>
</dbReference>
<evidence type="ECO:0000256" key="3">
    <source>
        <dbReference type="ARBA" id="ARBA00022692"/>
    </source>
</evidence>
<keyword evidence="5" id="KW-0067">ATP-binding</keyword>
<dbReference type="InterPro" id="IPR059000">
    <property type="entry name" value="ATPase_P-type_domA"/>
</dbReference>
<feature type="transmembrane region" description="Helical" evidence="10">
    <location>
        <begin position="842"/>
        <end position="864"/>
    </location>
</feature>
<dbReference type="SFLD" id="SFLDG00002">
    <property type="entry name" value="C1.7:_P-type_atpase_like"/>
    <property type="match status" value="1"/>
</dbReference>
<feature type="transmembrane region" description="Helical" evidence="10">
    <location>
        <begin position="149"/>
        <end position="172"/>
    </location>
</feature>
<accession>A0ABR4NC52</accession>
<keyword evidence="13" id="KW-1185">Reference proteome</keyword>
<sequence>MESTSSIPPLVRSSTRESLKSPHAAPAADPELQIRYRTLTFQHEPAQKEATLKSTQSDPAQAIREINVHLLRTNDVLTKYSTHPTLGLEDPVVKRKLATGKRNRISPVPTNYIKKTLEYIFGGFNFMLWVAGIVILLSWEPLGEPAPQIINLQISILIFVIIFVSAMFYAFVDWNASRIMKSIKGLMAQTASVIRNGVRVEIPAEQVVVGDIVVLSLGERVPADVRLIEMSPDLKFDRSLMTGESDPIAAAIDPTDTNPLQTRNLALSSTFVVQGNGKGVVFATGDDTVMGRIVAMSGKQKTQQTTLQRELTIFTVIISIVAASMFAVAMIVWALWLRVDYPGYMNLSQALLNAIGCLTAFVPEGLPVCMALSLTVIARRMSARKVLVKNLATIETLGCMSVLCTDKTGTLTTSVMSVESVAFFDTEFASSDKRNAAEQIISQPAAKELHVATVMCNGASFDPTTLARPIADRIVKGDATDTAILRFGEHLGAGATVMAKYTKLFEIPFNSKNKWMLSIVQEPGSAMATLLVKGAPDMMLRSCTRATAADGSIVAFAADGLALARVRRIQESWSAQGQRVIAVCRREIPVANLPAEDQLETYCYSTIHDLTLTALLGIRDPPRPDVRQSVEQMHQAGVRVFMVTGDFRLTAMAIARQVSIVTAERIESIEDVRKDKERLDRFATTAMHDMKPDTDNHAPRAIAISGDEILSMNDQEWNVVLGDYAQIVFARTTPEQKLRIVEETRKRGDNTVAVTGDGVNDGPALKASDIGVAMGAGSDVAKEAAAMVLLNNDFSSILVAIENGRLVFENLKKVILYLMPVGSYAEFMCVAINFYLGTQIPLSSYLQVIFCVTHDIVMSVALMYEKAESDLMRRKPRNARTDRLTDWRFFVQIYLFIGLMAWPSCMFVFFNYFSRQGLGFYDVFMTFDRWGVLGATSPDVVDPAVLAGWLAAAQCCYSACQVGLQLFIYLAIRNRRTSILESNPFFGKGFNPVVYLTFPLTYAIAVCNYYGPGIQSVFGTAPIPVIYWFIPWGFGLAILVMDEIRKLIVRTYPKSFVAKIAW</sequence>
<name>A0ABR4NC52_9FUNG</name>
<evidence type="ECO:0000313" key="12">
    <source>
        <dbReference type="EMBL" id="KAL2917120.1"/>
    </source>
</evidence>
<evidence type="ECO:0000256" key="9">
    <source>
        <dbReference type="SAM" id="MobiDB-lite"/>
    </source>
</evidence>